<keyword evidence="2" id="KW-1185">Reference proteome</keyword>
<protein>
    <submittedName>
        <fullName evidence="1">Uncharacterized protein</fullName>
    </submittedName>
</protein>
<sequence>MDFTVLNVTETRLSFKWDLLIRIPDRLPGHYTLQPSWAKLLKVSSIALEGDTDDLIVKDVMDNIKEKGETWFGARLLLPDCREGTSGKMMYACDEATFRFEHGSKKAFAFGNQPTCAIVTN</sequence>
<gene>
    <name evidence="1" type="ORF">MERR_LOCUS19085</name>
</gene>
<dbReference type="InterPro" id="IPR009544">
    <property type="entry name" value="DUF1163"/>
</dbReference>
<evidence type="ECO:0000313" key="2">
    <source>
        <dbReference type="Proteomes" id="UP000467841"/>
    </source>
</evidence>
<name>A0A6D2IN85_9BRAS</name>
<dbReference type="PANTHER" id="PTHR31125:SF7">
    <property type="entry name" value="F20P5.24 PROTEIN-RELATED"/>
    <property type="match status" value="1"/>
</dbReference>
<dbReference type="Proteomes" id="UP000467841">
    <property type="component" value="Unassembled WGS sequence"/>
</dbReference>
<evidence type="ECO:0000313" key="1">
    <source>
        <dbReference type="EMBL" id="CAA7031850.1"/>
    </source>
</evidence>
<dbReference type="PANTHER" id="PTHR31125">
    <property type="entry name" value="F20P5.22 PROTEIN-RELATED"/>
    <property type="match status" value="1"/>
</dbReference>
<dbReference type="EMBL" id="CACVBM020001113">
    <property type="protein sequence ID" value="CAA7031850.1"/>
    <property type="molecule type" value="Genomic_DNA"/>
</dbReference>
<accession>A0A6D2IN85</accession>
<proteinExistence type="predicted"/>
<reference evidence="1" key="1">
    <citation type="submission" date="2020-01" db="EMBL/GenBank/DDBJ databases">
        <authorList>
            <person name="Mishra B."/>
        </authorList>
    </citation>
    <scope>NUCLEOTIDE SEQUENCE [LARGE SCALE GENOMIC DNA]</scope>
</reference>
<dbReference type="Pfam" id="PF06651">
    <property type="entry name" value="DUF1163"/>
    <property type="match status" value="1"/>
</dbReference>
<dbReference type="AlphaFoldDB" id="A0A6D2IN85"/>
<comment type="caution">
    <text evidence="1">The sequence shown here is derived from an EMBL/GenBank/DDBJ whole genome shotgun (WGS) entry which is preliminary data.</text>
</comment>
<organism evidence="1 2">
    <name type="scientific">Microthlaspi erraticum</name>
    <dbReference type="NCBI Taxonomy" id="1685480"/>
    <lineage>
        <taxon>Eukaryota</taxon>
        <taxon>Viridiplantae</taxon>
        <taxon>Streptophyta</taxon>
        <taxon>Embryophyta</taxon>
        <taxon>Tracheophyta</taxon>
        <taxon>Spermatophyta</taxon>
        <taxon>Magnoliopsida</taxon>
        <taxon>eudicotyledons</taxon>
        <taxon>Gunneridae</taxon>
        <taxon>Pentapetalae</taxon>
        <taxon>rosids</taxon>
        <taxon>malvids</taxon>
        <taxon>Brassicales</taxon>
        <taxon>Brassicaceae</taxon>
        <taxon>Coluteocarpeae</taxon>
        <taxon>Microthlaspi</taxon>
    </lineage>
</organism>